<accession>A0ABW5UJS4</accession>
<proteinExistence type="predicted"/>
<dbReference type="EMBL" id="JBHUMV010000002">
    <property type="protein sequence ID" value="MFD2753735.1"/>
    <property type="molecule type" value="Genomic_DNA"/>
</dbReference>
<sequence>MRHWISTAAAAVMLAALSACSGTAPVQSGSGESGITVFGTIDTNISRTR</sequence>
<comment type="caution">
    <text evidence="2">The sequence shown here is derived from an EMBL/GenBank/DDBJ whole genome shotgun (WGS) entry which is preliminary data.</text>
</comment>
<organism evidence="2 3">
    <name type="scientific">Comamonas terrae</name>
    <dbReference type="NCBI Taxonomy" id="673548"/>
    <lineage>
        <taxon>Bacteria</taxon>
        <taxon>Pseudomonadati</taxon>
        <taxon>Pseudomonadota</taxon>
        <taxon>Betaproteobacteria</taxon>
        <taxon>Burkholderiales</taxon>
        <taxon>Comamonadaceae</taxon>
        <taxon>Comamonas</taxon>
    </lineage>
</organism>
<feature type="signal peptide" evidence="1">
    <location>
        <begin position="1"/>
        <end position="21"/>
    </location>
</feature>
<keyword evidence="3" id="KW-1185">Reference proteome</keyword>
<keyword evidence="1" id="KW-0732">Signal</keyword>
<name>A0ABW5UJS4_9BURK</name>
<dbReference type="RefSeq" id="WP_169798040.1">
    <property type="nucleotide sequence ID" value="NZ_BCNT01000004.1"/>
</dbReference>
<evidence type="ECO:0000313" key="2">
    <source>
        <dbReference type="EMBL" id="MFD2753735.1"/>
    </source>
</evidence>
<reference evidence="3" key="1">
    <citation type="journal article" date="2019" name="Int. J. Syst. Evol. Microbiol.">
        <title>The Global Catalogue of Microorganisms (GCM) 10K type strain sequencing project: providing services to taxonomists for standard genome sequencing and annotation.</title>
        <authorList>
            <consortium name="The Broad Institute Genomics Platform"/>
            <consortium name="The Broad Institute Genome Sequencing Center for Infectious Disease"/>
            <person name="Wu L."/>
            <person name="Ma J."/>
        </authorList>
    </citation>
    <scope>NUCLEOTIDE SEQUENCE [LARGE SCALE GENOMIC DNA]</scope>
    <source>
        <strain evidence="3">TISTR 1906</strain>
    </source>
</reference>
<evidence type="ECO:0000313" key="3">
    <source>
        <dbReference type="Proteomes" id="UP001597463"/>
    </source>
</evidence>
<evidence type="ECO:0000256" key="1">
    <source>
        <dbReference type="SAM" id="SignalP"/>
    </source>
</evidence>
<feature type="chain" id="PRO_5047030932" evidence="1">
    <location>
        <begin position="22"/>
        <end position="49"/>
    </location>
</feature>
<protein>
    <submittedName>
        <fullName evidence="2">Uncharacterized protein</fullName>
    </submittedName>
</protein>
<dbReference type="Proteomes" id="UP001597463">
    <property type="component" value="Unassembled WGS sequence"/>
</dbReference>
<dbReference type="PROSITE" id="PS51257">
    <property type="entry name" value="PROKAR_LIPOPROTEIN"/>
    <property type="match status" value="1"/>
</dbReference>
<gene>
    <name evidence="2" type="ORF">ACFSW6_06520</name>
</gene>